<evidence type="ECO:0000313" key="1">
    <source>
        <dbReference type="EMBL" id="CUP41276.1"/>
    </source>
</evidence>
<accession>A0A0P0FRR9</accession>
<dbReference type="KEGG" id="btho:Btheta7330_03224"/>
<dbReference type="Proteomes" id="UP000095576">
    <property type="component" value="Unassembled WGS sequence"/>
</dbReference>
<dbReference type="EMBL" id="CZAP01000005">
    <property type="protein sequence ID" value="CUP41276.1"/>
    <property type="molecule type" value="Genomic_DNA"/>
</dbReference>
<reference evidence="1 2" key="1">
    <citation type="submission" date="2015-09" db="EMBL/GenBank/DDBJ databases">
        <authorList>
            <consortium name="Pathogen Informatics"/>
        </authorList>
    </citation>
    <scope>NUCLEOTIDE SEQUENCE [LARGE SCALE GENOMIC DNA]</scope>
    <source>
        <strain evidence="1 2">2789STDY5834899</strain>
    </source>
</reference>
<dbReference type="AlphaFoldDB" id="A0A0P0FRR9"/>
<sequence>MEKESILSERYLYASTNFREQEFNTIFKPQI</sequence>
<dbReference type="PATRIC" id="fig|818.23.peg.3319"/>
<name>A0A0P0FRR9_BACT4</name>
<proteinExistence type="predicted"/>
<gene>
    <name evidence="1" type="ORF">ERS852511_02027</name>
</gene>
<evidence type="ECO:0000313" key="2">
    <source>
        <dbReference type="Proteomes" id="UP000095576"/>
    </source>
</evidence>
<organism evidence="1 2">
    <name type="scientific">Bacteroides thetaiotaomicron</name>
    <dbReference type="NCBI Taxonomy" id="818"/>
    <lineage>
        <taxon>Bacteria</taxon>
        <taxon>Pseudomonadati</taxon>
        <taxon>Bacteroidota</taxon>
        <taxon>Bacteroidia</taxon>
        <taxon>Bacteroidales</taxon>
        <taxon>Bacteroidaceae</taxon>
        <taxon>Bacteroides</taxon>
    </lineage>
</organism>
<protein>
    <submittedName>
        <fullName evidence="1">Uncharacterized protein</fullName>
    </submittedName>
</protein>